<dbReference type="Pfam" id="PF03466">
    <property type="entry name" value="LysR_substrate"/>
    <property type="match status" value="1"/>
</dbReference>
<dbReference type="PANTHER" id="PTHR30419:SF29">
    <property type="entry name" value="LYSR-FAMILY TRANSCRIPTIONAL REGULATOR"/>
    <property type="match status" value="1"/>
</dbReference>
<dbReference type="Gene3D" id="3.40.190.10">
    <property type="entry name" value="Periplasmic binding protein-like II"/>
    <property type="match status" value="2"/>
</dbReference>
<protein>
    <submittedName>
        <fullName evidence="6">LysR family transcriptional regulator, hydrogen peroxide-inducible genes activator</fullName>
    </submittedName>
</protein>
<dbReference type="PANTHER" id="PTHR30419">
    <property type="entry name" value="HTH-TYPE TRANSCRIPTIONAL REGULATOR YBHD"/>
    <property type="match status" value="1"/>
</dbReference>
<evidence type="ECO:0000256" key="1">
    <source>
        <dbReference type="ARBA" id="ARBA00009437"/>
    </source>
</evidence>
<evidence type="ECO:0000256" key="4">
    <source>
        <dbReference type="ARBA" id="ARBA00023163"/>
    </source>
</evidence>
<dbReference type="Proteomes" id="UP000198393">
    <property type="component" value="Unassembled WGS sequence"/>
</dbReference>
<gene>
    <name evidence="6" type="ORF">SAMN05421640_1008</name>
</gene>
<feature type="domain" description="HTH lysR-type" evidence="5">
    <location>
        <begin position="1"/>
        <end position="58"/>
    </location>
</feature>
<dbReference type="SUPFAM" id="SSF46785">
    <property type="entry name" value="Winged helix' DNA-binding domain"/>
    <property type="match status" value="1"/>
</dbReference>
<dbReference type="SUPFAM" id="SSF53850">
    <property type="entry name" value="Periplasmic binding protein-like II"/>
    <property type="match status" value="1"/>
</dbReference>
<evidence type="ECO:0000256" key="2">
    <source>
        <dbReference type="ARBA" id="ARBA00023015"/>
    </source>
</evidence>
<dbReference type="InterPro" id="IPR036390">
    <property type="entry name" value="WH_DNA-bd_sf"/>
</dbReference>
<dbReference type="PROSITE" id="PS50931">
    <property type="entry name" value="HTH_LYSR"/>
    <property type="match status" value="1"/>
</dbReference>
<dbReference type="InterPro" id="IPR000847">
    <property type="entry name" value="LysR_HTH_N"/>
</dbReference>
<dbReference type="InterPro" id="IPR036388">
    <property type="entry name" value="WH-like_DNA-bd_sf"/>
</dbReference>
<keyword evidence="3" id="KW-0238">DNA-binding</keyword>
<sequence>MNLQQLEYALTLERLGSFTHAAKSLGMTQPALSLQIKNLENEIGISLFDRSKSKIEPTEQGLKFLLRAGEIVSASKQLKAYAISLGNEFEGVLKLGVIPTLSPFLIPMFIDDFTNKYPAITIEVHEQLTEQILHQIRLGELDGGIISTPIERQGIAVNPLFYESFFLYKNDELFESSESYSISNIEIENLWLLEEGNCFRDQVNDICSYKNIKSTTKLKYLCSSIDSLIRMVDHYGGATILPELTTLSLESDQEKHLAVLDDKIREIGFVSRKLSGKEHLFDALINTIKESIPARMKDRGGREVVDPGITVDW</sequence>
<dbReference type="GO" id="GO:0003700">
    <property type="term" value="F:DNA-binding transcription factor activity"/>
    <property type="evidence" value="ECO:0007669"/>
    <property type="project" value="InterPro"/>
</dbReference>
<keyword evidence="2" id="KW-0805">Transcription regulation</keyword>
<dbReference type="FunFam" id="1.10.10.10:FF:000001">
    <property type="entry name" value="LysR family transcriptional regulator"/>
    <property type="match status" value="1"/>
</dbReference>
<proteinExistence type="inferred from homology"/>
<dbReference type="GO" id="GO:0003677">
    <property type="term" value="F:DNA binding"/>
    <property type="evidence" value="ECO:0007669"/>
    <property type="project" value="UniProtKB-KW"/>
</dbReference>
<dbReference type="GO" id="GO:0005829">
    <property type="term" value="C:cytosol"/>
    <property type="evidence" value="ECO:0007669"/>
    <property type="project" value="TreeGrafter"/>
</dbReference>
<dbReference type="CDD" id="cd08411">
    <property type="entry name" value="PBP2_OxyR"/>
    <property type="match status" value="1"/>
</dbReference>
<accession>A0A239GUX7</accession>
<dbReference type="RefSeq" id="WP_179213308.1">
    <property type="nucleotide sequence ID" value="NZ_FZPD01000002.1"/>
</dbReference>
<dbReference type="InterPro" id="IPR005119">
    <property type="entry name" value="LysR_subst-bd"/>
</dbReference>
<dbReference type="PRINTS" id="PR00039">
    <property type="entry name" value="HTHLYSR"/>
</dbReference>
<organism evidence="6 7">
    <name type="scientific">Ekhidna lutea</name>
    <dbReference type="NCBI Taxonomy" id="447679"/>
    <lineage>
        <taxon>Bacteria</taxon>
        <taxon>Pseudomonadati</taxon>
        <taxon>Bacteroidota</taxon>
        <taxon>Cytophagia</taxon>
        <taxon>Cytophagales</taxon>
        <taxon>Reichenbachiellaceae</taxon>
        <taxon>Ekhidna</taxon>
    </lineage>
</organism>
<keyword evidence="4" id="KW-0804">Transcription</keyword>
<dbReference type="EMBL" id="FZPD01000002">
    <property type="protein sequence ID" value="SNS72672.1"/>
    <property type="molecule type" value="Genomic_DNA"/>
</dbReference>
<dbReference type="Pfam" id="PF00126">
    <property type="entry name" value="HTH_1"/>
    <property type="match status" value="1"/>
</dbReference>
<dbReference type="Gene3D" id="1.10.10.10">
    <property type="entry name" value="Winged helix-like DNA-binding domain superfamily/Winged helix DNA-binding domain"/>
    <property type="match status" value="1"/>
</dbReference>
<evidence type="ECO:0000256" key="3">
    <source>
        <dbReference type="ARBA" id="ARBA00023125"/>
    </source>
</evidence>
<comment type="similarity">
    <text evidence="1">Belongs to the LysR transcriptional regulatory family.</text>
</comment>
<name>A0A239GUX7_EKHLU</name>
<keyword evidence="7" id="KW-1185">Reference proteome</keyword>
<dbReference type="AlphaFoldDB" id="A0A239GUX7"/>
<evidence type="ECO:0000313" key="6">
    <source>
        <dbReference type="EMBL" id="SNS72672.1"/>
    </source>
</evidence>
<dbReference type="InterPro" id="IPR050950">
    <property type="entry name" value="HTH-type_LysR_regulators"/>
</dbReference>
<evidence type="ECO:0000313" key="7">
    <source>
        <dbReference type="Proteomes" id="UP000198393"/>
    </source>
</evidence>
<evidence type="ECO:0000259" key="5">
    <source>
        <dbReference type="PROSITE" id="PS50931"/>
    </source>
</evidence>
<reference evidence="6 7" key="1">
    <citation type="submission" date="2017-06" db="EMBL/GenBank/DDBJ databases">
        <authorList>
            <person name="Kim H.J."/>
            <person name="Triplett B.A."/>
        </authorList>
    </citation>
    <scope>NUCLEOTIDE SEQUENCE [LARGE SCALE GENOMIC DNA]</scope>
    <source>
        <strain evidence="6 7">DSM 19307</strain>
    </source>
</reference>